<dbReference type="PANTHER" id="PTHR12149">
    <property type="entry name" value="FRUCTOSAMINE 3 KINASE-RELATED PROTEIN"/>
    <property type="match status" value="1"/>
</dbReference>
<dbReference type="PANTHER" id="PTHR12149:SF8">
    <property type="entry name" value="PROTEIN-RIBULOSAMINE 3-KINASE"/>
    <property type="match status" value="1"/>
</dbReference>
<organism evidence="4 5">
    <name type="scientific">Leeuwenhoekiella palythoae</name>
    <dbReference type="NCBI Taxonomy" id="573501"/>
    <lineage>
        <taxon>Bacteria</taxon>
        <taxon>Pseudomonadati</taxon>
        <taxon>Bacteroidota</taxon>
        <taxon>Flavobacteriia</taxon>
        <taxon>Flavobacteriales</taxon>
        <taxon>Flavobacteriaceae</taxon>
        <taxon>Leeuwenhoekiella</taxon>
    </lineage>
</organism>
<accession>A0A1M5WTQ5</accession>
<reference evidence="5" key="1">
    <citation type="submission" date="2016-11" db="EMBL/GenBank/DDBJ databases">
        <authorList>
            <person name="Varghese N."/>
            <person name="Submissions S."/>
        </authorList>
    </citation>
    <scope>NUCLEOTIDE SEQUENCE [LARGE SCALE GENOMIC DNA]</scope>
    <source>
        <strain evidence="5">DSM 19859</strain>
    </source>
</reference>
<evidence type="ECO:0000256" key="2">
    <source>
        <dbReference type="PIRNR" id="PIRNR006221"/>
    </source>
</evidence>
<dbReference type="EMBL" id="QOVN01000001">
    <property type="protein sequence ID" value="RXG31519.1"/>
    <property type="molecule type" value="Genomic_DNA"/>
</dbReference>
<dbReference type="Gene3D" id="3.30.200.20">
    <property type="entry name" value="Phosphorylase Kinase, domain 1"/>
    <property type="match status" value="1"/>
</dbReference>
<comment type="similarity">
    <text evidence="1 2">Belongs to the fructosamine kinase family.</text>
</comment>
<keyword evidence="6" id="KW-1185">Reference proteome</keyword>
<dbReference type="Proteomes" id="UP000184240">
    <property type="component" value="Unassembled WGS sequence"/>
</dbReference>
<dbReference type="PIRSF" id="PIRSF006221">
    <property type="entry name" value="Ketosamine-3-kinase"/>
    <property type="match status" value="1"/>
</dbReference>
<evidence type="ECO:0000313" key="5">
    <source>
        <dbReference type="Proteomes" id="UP000184240"/>
    </source>
</evidence>
<dbReference type="SUPFAM" id="SSF56112">
    <property type="entry name" value="Protein kinase-like (PK-like)"/>
    <property type="match status" value="1"/>
</dbReference>
<dbReference type="InterPro" id="IPR016477">
    <property type="entry name" value="Fructo-/Ketosamine-3-kinase"/>
</dbReference>
<sequence length="282" mass="31839">MLDADFTIHLNQSFSFSIKQATPLSGGDINAVFLLTTDQGNFVIKINDAQRFPEMFSLEKLGLESLAQSKSFITPKVLGVGTFETKSYLLLEHIESGKPSADFDEIFAQNLAKMHQTTSAFGFQKDNYIGSLPQYNTEEASAADFYIKQRLMPQFKMAADRGFSFGNVDLLYKSIPDLIPDEPAALIHGDLWGGNFMVNSDGNPVLIDPATCYAPREMDLAMMRLFGGFNENIFDKYHEVFPLCEGWKARIRLWQLYYILVHVNLFGGHYYNTANSILKTYI</sequence>
<keyword evidence="2" id="KW-0808">Transferase</keyword>
<dbReference type="Proteomes" id="UP000290037">
    <property type="component" value="Unassembled WGS sequence"/>
</dbReference>
<gene>
    <name evidence="3" type="ORF">DSM01_665</name>
    <name evidence="4" type="ORF">SAMN04487999_1373</name>
</gene>
<evidence type="ECO:0008006" key="7">
    <source>
        <dbReference type="Google" id="ProtNLM"/>
    </source>
</evidence>
<evidence type="ECO:0000313" key="4">
    <source>
        <dbReference type="EMBL" id="SHH90812.1"/>
    </source>
</evidence>
<dbReference type="RefSeq" id="WP_072981572.1">
    <property type="nucleotide sequence ID" value="NZ_FQXT01000002.1"/>
</dbReference>
<reference evidence="3 6" key="3">
    <citation type="submission" date="2018-07" db="EMBL/GenBank/DDBJ databases">
        <title>Leeuwenhoekiella genomics.</title>
        <authorList>
            <person name="Tahon G."/>
            <person name="Willems A."/>
        </authorList>
    </citation>
    <scope>NUCLEOTIDE SEQUENCE [LARGE SCALE GENOMIC DNA]</scope>
    <source>
        <strain evidence="3 6">LMG 24856</strain>
    </source>
</reference>
<dbReference type="Pfam" id="PF03881">
    <property type="entry name" value="Fructosamin_kin"/>
    <property type="match status" value="1"/>
</dbReference>
<keyword evidence="2" id="KW-0418">Kinase</keyword>
<dbReference type="Gene3D" id="3.90.1200.10">
    <property type="match status" value="1"/>
</dbReference>
<dbReference type="OrthoDB" id="5291879at2"/>
<protein>
    <recommendedName>
        <fullName evidence="7">Protein kinase domain-containing protein</fullName>
    </recommendedName>
</protein>
<proteinExistence type="inferred from homology"/>
<reference evidence="4" key="2">
    <citation type="submission" date="2016-11" db="EMBL/GenBank/DDBJ databases">
        <authorList>
            <person name="Jaros S."/>
            <person name="Januszkiewicz K."/>
            <person name="Wedrychowicz H."/>
        </authorList>
    </citation>
    <scope>NUCLEOTIDE SEQUENCE [LARGE SCALE GENOMIC DNA]</scope>
    <source>
        <strain evidence="4">DSM 19859</strain>
    </source>
</reference>
<dbReference type="STRING" id="573501.SAMN04487999_1373"/>
<dbReference type="EMBL" id="FQXT01000002">
    <property type="protein sequence ID" value="SHH90812.1"/>
    <property type="molecule type" value="Genomic_DNA"/>
</dbReference>
<evidence type="ECO:0000313" key="6">
    <source>
        <dbReference type="Proteomes" id="UP000290037"/>
    </source>
</evidence>
<dbReference type="GO" id="GO:0016301">
    <property type="term" value="F:kinase activity"/>
    <property type="evidence" value="ECO:0007669"/>
    <property type="project" value="UniProtKB-UniRule"/>
</dbReference>
<evidence type="ECO:0000256" key="1">
    <source>
        <dbReference type="ARBA" id="ARBA00009460"/>
    </source>
</evidence>
<dbReference type="AlphaFoldDB" id="A0A1M5WTQ5"/>
<name>A0A1M5WTQ5_9FLAO</name>
<evidence type="ECO:0000313" key="3">
    <source>
        <dbReference type="EMBL" id="RXG31519.1"/>
    </source>
</evidence>
<dbReference type="InterPro" id="IPR011009">
    <property type="entry name" value="Kinase-like_dom_sf"/>
</dbReference>